<sequence length="138" mass="15307">MRVMEDSFDPAYGEGWTAPQCAGLMPMPGVWLTLARDGGKVVGFALARMVADEAELLLLAVERGRQHQGIGQMLLDRFTSISASRGAGRLHLEVRDGNHAIKLYSRSGFIEVGRRRNYYNGRDGQVYDALTLARRAPR</sequence>
<dbReference type="GO" id="GO:0005737">
    <property type="term" value="C:cytoplasm"/>
    <property type="evidence" value="ECO:0007669"/>
    <property type="project" value="UniProtKB-SubCell"/>
</dbReference>
<dbReference type="NCBIfam" id="TIGR01575">
    <property type="entry name" value="rimI"/>
    <property type="match status" value="1"/>
</dbReference>
<dbReference type="AlphaFoldDB" id="A0A2U2J6M1"/>
<reference evidence="5 6" key="1">
    <citation type="submission" date="2018-05" db="EMBL/GenBank/DDBJ databases">
        <title>Genome of Sphingosinicella humi QZX222.</title>
        <authorList>
            <person name="Qiao Z."/>
            <person name="Wang G."/>
        </authorList>
    </citation>
    <scope>NUCLEOTIDE SEQUENCE [LARGE SCALE GENOMIC DNA]</scope>
    <source>
        <strain evidence="5 6">QZX222</strain>
    </source>
</reference>
<evidence type="ECO:0000313" key="6">
    <source>
        <dbReference type="Proteomes" id="UP000245916"/>
    </source>
</evidence>
<dbReference type="Gene3D" id="3.40.630.30">
    <property type="match status" value="1"/>
</dbReference>
<evidence type="ECO:0000259" key="4">
    <source>
        <dbReference type="PROSITE" id="PS51186"/>
    </source>
</evidence>
<protein>
    <recommendedName>
        <fullName evidence="3">[Ribosomal protein bS18]-alanine N-acetyltransferase</fullName>
        <ecNumber evidence="3">2.3.1.266</ecNumber>
    </recommendedName>
</protein>
<dbReference type="InterPro" id="IPR050832">
    <property type="entry name" value="Bact_Acetyltransf"/>
</dbReference>
<dbReference type="PANTHER" id="PTHR43877">
    <property type="entry name" value="AMINOALKYLPHOSPHONATE N-ACETYLTRANSFERASE-RELATED-RELATED"/>
    <property type="match status" value="1"/>
</dbReference>
<gene>
    <name evidence="5" type="primary">rimI</name>
    <name evidence="5" type="ORF">DF286_08730</name>
</gene>
<comment type="similarity">
    <text evidence="3">Belongs to the acetyltransferase family. RimI subfamily.</text>
</comment>
<keyword evidence="1 5" id="KW-0808">Transferase</keyword>
<organism evidence="5 6">
    <name type="scientific">Allosphingosinicella humi</name>
    <dbReference type="NCBI Taxonomy" id="2068657"/>
    <lineage>
        <taxon>Bacteria</taxon>
        <taxon>Pseudomonadati</taxon>
        <taxon>Pseudomonadota</taxon>
        <taxon>Alphaproteobacteria</taxon>
        <taxon>Sphingomonadales</taxon>
        <taxon>Sphingomonadaceae</taxon>
        <taxon>Allosphingosinicella</taxon>
    </lineage>
</organism>
<accession>A0A2U2J6M1</accession>
<dbReference type="Pfam" id="PF00583">
    <property type="entry name" value="Acetyltransf_1"/>
    <property type="match status" value="1"/>
</dbReference>
<dbReference type="InterPro" id="IPR016181">
    <property type="entry name" value="Acyl_CoA_acyltransferase"/>
</dbReference>
<proteinExistence type="inferred from homology"/>
<dbReference type="EMBL" id="QFFF01000001">
    <property type="protein sequence ID" value="PWG03931.1"/>
    <property type="molecule type" value="Genomic_DNA"/>
</dbReference>
<dbReference type="InterPro" id="IPR006464">
    <property type="entry name" value="AcTrfase_RimI/Ard1"/>
</dbReference>
<dbReference type="CDD" id="cd04301">
    <property type="entry name" value="NAT_SF"/>
    <property type="match status" value="1"/>
</dbReference>
<dbReference type="EC" id="2.3.1.266" evidence="3"/>
<keyword evidence="3" id="KW-0963">Cytoplasm</keyword>
<evidence type="ECO:0000256" key="1">
    <source>
        <dbReference type="ARBA" id="ARBA00022679"/>
    </source>
</evidence>
<dbReference type="SUPFAM" id="SSF55729">
    <property type="entry name" value="Acyl-CoA N-acyltransferases (Nat)"/>
    <property type="match status" value="1"/>
</dbReference>
<comment type="catalytic activity">
    <reaction evidence="3">
        <text>N-terminal L-alanyl-[ribosomal protein bS18] + acetyl-CoA = N-terminal N(alpha)-acetyl-L-alanyl-[ribosomal protein bS18] + CoA + H(+)</text>
        <dbReference type="Rhea" id="RHEA:43756"/>
        <dbReference type="Rhea" id="RHEA-COMP:10676"/>
        <dbReference type="Rhea" id="RHEA-COMP:10677"/>
        <dbReference type="ChEBI" id="CHEBI:15378"/>
        <dbReference type="ChEBI" id="CHEBI:57287"/>
        <dbReference type="ChEBI" id="CHEBI:57288"/>
        <dbReference type="ChEBI" id="CHEBI:64718"/>
        <dbReference type="ChEBI" id="CHEBI:83683"/>
        <dbReference type="EC" id="2.3.1.266"/>
    </reaction>
</comment>
<dbReference type="Proteomes" id="UP000245916">
    <property type="component" value="Unassembled WGS sequence"/>
</dbReference>
<name>A0A2U2J6M1_9SPHN</name>
<dbReference type="InterPro" id="IPR000182">
    <property type="entry name" value="GNAT_dom"/>
</dbReference>
<keyword evidence="6" id="KW-1185">Reference proteome</keyword>
<evidence type="ECO:0000313" key="5">
    <source>
        <dbReference type="EMBL" id="PWG03931.1"/>
    </source>
</evidence>
<dbReference type="OrthoDB" id="9804026at2"/>
<comment type="subcellular location">
    <subcellularLocation>
        <location evidence="3">Cytoplasm</location>
    </subcellularLocation>
</comment>
<comment type="function">
    <text evidence="3">Acetylates the N-terminal alanine of ribosomal protein bS18.</text>
</comment>
<dbReference type="PROSITE" id="PS51186">
    <property type="entry name" value="GNAT"/>
    <property type="match status" value="1"/>
</dbReference>
<comment type="caution">
    <text evidence="5">The sequence shown here is derived from an EMBL/GenBank/DDBJ whole genome shotgun (WGS) entry which is preliminary data.</text>
</comment>
<evidence type="ECO:0000256" key="2">
    <source>
        <dbReference type="ARBA" id="ARBA00023315"/>
    </source>
</evidence>
<evidence type="ECO:0000256" key="3">
    <source>
        <dbReference type="RuleBase" id="RU363094"/>
    </source>
</evidence>
<feature type="domain" description="N-acetyltransferase" evidence="4">
    <location>
        <begin position="1"/>
        <end position="133"/>
    </location>
</feature>
<dbReference type="GO" id="GO:0008999">
    <property type="term" value="F:protein-N-terminal-alanine acetyltransferase activity"/>
    <property type="evidence" value="ECO:0007669"/>
    <property type="project" value="UniProtKB-EC"/>
</dbReference>
<keyword evidence="2" id="KW-0012">Acyltransferase</keyword>